<evidence type="ECO:0000256" key="1">
    <source>
        <dbReference type="SAM" id="SignalP"/>
    </source>
</evidence>
<dbReference type="Proteomes" id="UP000222106">
    <property type="component" value="Unassembled WGS sequence"/>
</dbReference>
<dbReference type="RefSeq" id="WP_211287282.1">
    <property type="nucleotide sequence ID" value="NZ_PDJI01000004.1"/>
</dbReference>
<accession>A0A2A9ESA8</accession>
<feature type="chain" id="PRO_5039159419" description="Concanavalin A-like lectin/glucanase superfamily protein" evidence="1">
    <location>
        <begin position="29"/>
        <end position="324"/>
    </location>
</feature>
<dbReference type="SUPFAM" id="SSF49899">
    <property type="entry name" value="Concanavalin A-like lectins/glucanases"/>
    <property type="match status" value="1"/>
</dbReference>
<reference evidence="2 3" key="1">
    <citation type="submission" date="2017-10" db="EMBL/GenBank/DDBJ databases">
        <title>Sequencing the genomes of 1000 actinobacteria strains.</title>
        <authorList>
            <person name="Klenk H.-P."/>
        </authorList>
    </citation>
    <scope>NUCLEOTIDE SEQUENCE [LARGE SCALE GENOMIC DNA]</scope>
    <source>
        <strain evidence="2 3">DSM 21838</strain>
    </source>
</reference>
<gene>
    <name evidence="2" type="ORF">ATJ97_3698</name>
</gene>
<dbReference type="EMBL" id="PDJI01000004">
    <property type="protein sequence ID" value="PFG41150.1"/>
    <property type="molecule type" value="Genomic_DNA"/>
</dbReference>
<keyword evidence="1" id="KW-0732">Signal</keyword>
<organism evidence="2 3">
    <name type="scientific">Georgenia soli</name>
    <dbReference type="NCBI Taxonomy" id="638953"/>
    <lineage>
        <taxon>Bacteria</taxon>
        <taxon>Bacillati</taxon>
        <taxon>Actinomycetota</taxon>
        <taxon>Actinomycetes</taxon>
        <taxon>Micrococcales</taxon>
        <taxon>Bogoriellaceae</taxon>
        <taxon>Georgenia</taxon>
    </lineage>
</organism>
<keyword evidence="3" id="KW-1185">Reference proteome</keyword>
<dbReference type="AlphaFoldDB" id="A0A2A9ESA8"/>
<dbReference type="Gene3D" id="2.60.120.560">
    <property type="entry name" value="Exo-inulinase, domain 1"/>
    <property type="match status" value="1"/>
</dbReference>
<feature type="signal peptide" evidence="1">
    <location>
        <begin position="1"/>
        <end position="28"/>
    </location>
</feature>
<name>A0A2A9ESA8_9MICO</name>
<sequence length="324" mass="34261">MRAATARACAGAAGLALALGAIPAAAQAGEATAPSDGFARCDIGDTRITDVMAAENWAPLTPEKWEFPGDEVILAEAGVNPGGYRRPFEYAILTEGRELGNVQIEAEVRLDTPATISNRDVIIVFGYQSDTEFYYAHLSQDNTIYAHNGIFRVDNADRFRIEHQWDGTTGAPPAVTDEDWHDVKVTHCADTGEIAVYVDGADTPLMTAVDTTFSSGRVGFGSFDNVGRIRDLVVTGTATGPCVTDPSSTVVLGDVDSGVANVPADDLGCTIDDLILDEQQWDDHGEFVEHVTAVTTELRVAGVITGQERGALTAAAARSSVGKA</sequence>
<protein>
    <recommendedName>
        <fullName evidence="4">Concanavalin A-like lectin/glucanase superfamily protein</fullName>
    </recommendedName>
</protein>
<comment type="caution">
    <text evidence="2">The sequence shown here is derived from an EMBL/GenBank/DDBJ whole genome shotgun (WGS) entry which is preliminary data.</text>
</comment>
<evidence type="ECO:0000313" key="2">
    <source>
        <dbReference type="EMBL" id="PFG41150.1"/>
    </source>
</evidence>
<evidence type="ECO:0008006" key="4">
    <source>
        <dbReference type="Google" id="ProtNLM"/>
    </source>
</evidence>
<proteinExistence type="predicted"/>
<dbReference type="InterPro" id="IPR013320">
    <property type="entry name" value="ConA-like_dom_sf"/>
</dbReference>
<evidence type="ECO:0000313" key="3">
    <source>
        <dbReference type="Proteomes" id="UP000222106"/>
    </source>
</evidence>